<keyword evidence="2" id="KW-0808">Transferase</keyword>
<dbReference type="GO" id="GO:0008168">
    <property type="term" value="F:methyltransferase activity"/>
    <property type="evidence" value="ECO:0007669"/>
    <property type="project" value="UniProtKB-KW"/>
</dbReference>
<comment type="caution">
    <text evidence="5">The sequence shown here is derived from an EMBL/GenBank/DDBJ whole genome shotgun (WGS) entry which is preliminary data.</text>
</comment>
<dbReference type="GO" id="GO:0032259">
    <property type="term" value="P:methylation"/>
    <property type="evidence" value="ECO:0007669"/>
    <property type="project" value="UniProtKB-KW"/>
</dbReference>
<accession>A0A7J9HX36</accession>
<sequence length="351" mass="40445">MAEATVVCMNAADHEISYADNSDFQISLQNYHVKLLNSSFQKEVMLKLRPIIEESITLKFSNTVPTYMKVADLGGSSGPNTFMTISHIIDTVHGICQQEHLKLPKFKVLLNDLPENDFNAVFKSVPGFFEKLKKEKRDIMQKRCFIRGVAGSFYHRIFPSKACTLYILPVHFIGSQRSPVGWRTIRGAYIWQDQVLPMFYKLMWTNFRNTFTNFLSMRSKEIIPQGRMVLTLIARKNPNPYDEGYRLELLAKPLLDLVAQGVIKEADVDSFNLHPAMKKWLSLLRGKYLLKLTSYKFSTGQLRNKHLGFNFYIKMGKNIANTMRAILEPILYCHFGDAIIEEGLQQMQQIL</sequence>
<keyword evidence="6" id="KW-1185">Reference proteome</keyword>
<dbReference type="SUPFAM" id="SSF53335">
    <property type="entry name" value="S-adenosyl-L-methionine-dependent methyltransferases"/>
    <property type="match status" value="1"/>
</dbReference>
<gene>
    <name evidence="5" type="ORF">Gohar_027312</name>
</gene>
<protein>
    <submittedName>
        <fullName evidence="5">Uncharacterized protein</fullName>
    </submittedName>
</protein>
<dbReference type="OrthoDB" id="979536at2759"/>
<evidence type="ECO:0000313" key="5">
    <source>
        <dbReference type="EMBL" id="MBA0813465.1"/>
    </source>
</evidence>
<evidence type="ECO:0000313" key="6">
    <source>
        <dbReference type="Proteomes" id="UP000593560"/>
    </source>
</evidence>
<reference evidence="5 6" key="1">
    <citation type="journal article" date="2019" name="Genome Biol. Evol.">
        <title>Insights into the evolution of the New World diploid cottons (Gossypium, subgenus Houzingenia) based on genome sequencing.</title>
        <authorList>
            <person name="Grover C.E."/>
            <person name="Arick M.A. 2nd"/>
            <person name="Thrash A."/>
            <person name="Conover J.L."/>
            <person name="Sanders W.S."/>
            <person name="Peterson D.G."/>
            <person name="Frelichowski J.E."/>
            <person name="Scheffler J.A."/>
            <person name="Scheffler B.E."/>
            <person name="Wendel J.F."/>
        </authorList>
    </citation>
    <scope>NUCLEOTIDE SEQUENCE [LARGE SCALE GENOMIC DNA]</scope>
    <source>
        <strain evidence="5">0</strain>
        <tissue evidence="5">Leaf</tissue>
    </source>
</reference>
<dbReference type="Gene3D" id="1.10.1200.270">
    <property type="entry name" value="Methyltransferase, alpha-helical capping domain"/>
    <property type="match status" value="1"/>
</dbReference>
<dbReference type="Pfam" id="PF03492">
    <property type="entry name" value="Methyltransf_7"/>
    <property type="match status" value="1"/>
</dbReference>
<evidence type="ECO:0000256" key="1">
    <source>
        <dbReference type="ARBA" id="ARBA00022603"/>
    </source>
</evidence>
<proteinExistence type="predicted"/>
<dbReference type="InterPro" id="IPR029063">
    <property type="entry name" value="SAM-dependent_MTases_sf"/>
</dbReference>
<dbReference type="Proteomes" id="UP000593560">
    <property type="component" value="Unassembled WGS sequence"/>
</dbReference>
<organism evidence="5 6">
    <name type="scientific">Gossypium harknessii</name>
    <dbReference type="NCBI Taxonomy" id="34285"/>
    <lineage>
        <taxon>Eukaryota</taxon>
        <taxon>Viridiplantae</taxon>
        <taxon>Streptophyta</taxon>
        <taxon>Embryophyta</taxon>
        <taxon>Tracheophyta</taxon>
        <taxon>Spermatophyta</taxon>
        <taxon>Magnoliopsida</taxon>
        <taxon>eudicotyledons</taxon>
        <taxon>Gunneridae</taxon>
        <taxon>Pentapetalae</taxon>
        <taxon>rosids</taxon>
        <taxon>malvids</taxon>
        <taxon>Malvales</taxon>
        <taxon>Malvaceae</taxon>
        <taxon>Malvoideae</taxon>
        <taxon>Gossypium</taxon>
    </lineage>
</organism>
<dbReference type="AlphaFoldDB" id="A0A7J9HX36"/>
<dbReference type="PANTHER" id="PTHR31009">
    <property type="entry name" value="S-ADENOSYL-L-METHIONINE:CARBOXYL METHYLTRANSFERASE FAMILY PROTEIN"/>
    <property type="match status" value="1"/>
</dbReference>
<keyword evidence="3" id="KW-0479">Metal-binding</keyword>
<evidence type="ECO:0000256" key="4">
    <source>
        <dbReference type="ARBA" id="ARBA00022842"/>
    </source>
</evidence>
<dbReference type="GO" id="GO:0046872">
    <property type="term" value="F:metal ion binding"/>
    <property type="evidence" value="ECO:0007669"/>
    <property type="project" value="UniProtKB-KW"/>
</dbReference>
<dbReference type="Gene3D" id="3.40.50.150">
    <property type="entry name" value="Vaccinia Virus protein VP39"/>
    <property type="match status" value="1"/>
</dbReference>
<dbReference type="InterPro" id="IPR042086">
    <property type="entry name" value="MeTrfase_capping"/>
</dbReference>
<dbReference type="EMBL" id="JABFAD010000011">
    <property type="protein sequence ID" value="MBA0813465.1"/>
    <property type="molecule type" value="Genomic_DNA"/>
</dbReference>
<evidence type="ECO:0000256" key="3">
    <source>
        <dbReference type="ARBA" id="ARBA00022723"/>
    </source>
</evidence>
<keyword evidence="1" id="KW-0489">Methyltransferase</keyword>
<evidence type="ECO:0000256" key="2">
    <source>
        <dbReference type="ARBA" id="ARBA00022679"/>
    </source>
</evidence>
<dbReference type="InterPro" id="IPR005299">
    <property type="entry name" value="MeTrfase_7"/>
</dbReference>
<name>A0A7J9HX36_9ROSI</name>
<keyword evidence="4" id="KW-0460">Magnesium</keyword>